<dbReference type="InterPro" id="IPR003593">
    <property type="entry name" value="AAA+_ATPase"/>
</dbReference>
<dbReference type="AlphaFoldDB" id="A0A0A1UBP8"/>
<dbReference type="EMBL" id="KB206332">
    <property type="protein sequence ID" value="ELP92635.1"/>
    <property type="molecule type" value="Genomic_DNA"/>
</dbReference>
<dbReference type="KEGG" id="eiv:EIN_369570"/>
<reference evidence="7 8" key="1">
    <citation type="submission" date="2012-10" db="EMBL/GenBank/DDBJ databases">
        <authorList>
            <person name="Zafar N."/>
            <person name="Inman J."/>
            <person name="Hall N."/>
            <person name="Lorenzi H."/>
            <person name="Caler E."/>
        </authorList>
    </citation>
    <scope>NUCLEOTIDE SEQUENCE [LARGE SCALE GENOMIC DNA]</scope>
    <source>
        <strain evidence="7 8">IP1</strain>
    </source>
</reference>
<dbReference type="GO" id="GO:0000731">
    <property type="term" value="P:DNA synthesis involved in DNA repair"/>
    <property type="evidence" value="ECO:0007669"/>
    <property type="project" value="TreeGrafter"/>
</dbReference>
<dbReference type="RefSeq" id="XP_004259406.1">
    <property type="nucleotide sequence ID" value="XM_004259358.1"/>
</dbReference>
<dbReference type="OrthoDB" id="10265467at2759"/>
<dbReference type="InterPro" id="IPR051314">
    <property type="entry name" value="AAA_ATPase_RarA/MGS1/WRNIP1"/>
</dbReference>
<feature type="compositionally biased region" description="Basic and acidic residues" evidence="5">
    <location>
        <begin position="306"/>
        <end position="315"/>
    </location>
</feature>
<dbReference type="GO" id="GO:0017116">
    <property type="term" value="F:single-stranded DNA helicase activity"/>
    <property type="evidence" value="ECO:0007669"/>
    <property type="project" value="TreeGrafter"/>
</dbReference>
<organism evidence="7 8">
    <name type="scientific">Entamoeba invadens IP1</name>
    <dbReference type="NCBI Taxonomy" id="370355"/>
    <lineage>
        <taxon>Eukaryota</taxon>
        <taxon>Amoebozoa</taxon>
        <taxon>Evosea</taxon>
        <taxon>Archamoebae</taxon>
        <taxon>Mastigamoebida</taxon>
        <taxon>Entamoebidae</taxon>
        <taxon>Entamoeba</taxon>
    </lineage>
</organism>
<dbReference type="FunFam" id="1.20.272.10:FF:000001">
    <property type="entry name" value="Putative AAA family ATPase"/>
    <property type="match status" value="1"/>
</dbReference>
<name>A0A0A1UBP8_ENTIV</name>
<dbReference type="Proteomes" id="UP000014680">
    <property type="component" value="Unassembled WGS sequence"/>
</dbReference>
<dbReference type="GO" id="GO:0016887">
    <property type="term" value="F:ATP hydrolysis activity"/>
    <property type="evidence" value="ECO:0007669"/>
    <property type="project" value="InterPro"/>
</dbReference>
<dbReference type="Pfam" id="PF12002">
    <property type="entry name" value="MgsA_C"/>
    <property type="match status" value="1"/>
</dbReference>
<dbReference type="GO" id="GO:0003677">
    <property type="term" value="F:DNA binding"/>
    <property type="evidence" value="ECO:0007669"/>
    <property type="project" value="InterPro"/>
</dbReference>
<keyword evidence="2" id="KW-0235">DNA replication</keyword>
<keyword evidence="4" id="KW-0067">ATP-binding</keyword>
<dbReference type="InterPro" id="IPR021886">
    <property type="entry name" value="MgsA_C"/>
</dbReference>
<dbReference type="FunFam" id="3.40.50.300:FF:000137">
    <property type="entry name" value="Replication-associated recombination protein A"/>
    <property type="match status" value="1"/>
</dbReference>
<dbReference type="InterPro" id="IPR027417">
    <property type="entry name" value="P-loop_NTPase"/>
</dbReference>
<dbReference type="GeneID" id="14891724"/>
<dbReference type="Pfam" id="PF00004">
    <property type="entry name" value="AAA"/>
    <property type="match status" value="1"/>
</dbReference>
<dbReference type="PANTHER" id="PTHR13779">
    <property type="entry name" value="WERNER HELICASE-INTERACTING PROTEIN 1 FAMILY MEMBER"/>
    <property type="match status" value="1"/>
</dbReference>
<dbReference type="OMA" id="RIILSQC"/>
<dbReference type="GO" id="GO:0005524">
    <property type="term" value="F:ATP binding"/>
    <property type="evidence" value="ECO:0007669"/>
    <property type="project" value="UniProtKB-KW"/>
</dbReference>
<keyword evidence="3" id="KW-0547">Nucleotide-binding</keyword>
<dbReference type="GO" id="GO:0008047">
    <property type="term" value="F:enzyme activator activity"/>
    <property type="evidence" value="ECO:0007669"/>
    <property type="project" value="TreeGrafter"/>
</dbReference>
<keyword evidence="8" id="KW-1185">Reference proteome</keyword>
<dbReference type="Gene3D" id="1.20.272.10">
    <property type="match status" value="1"/>
</dbReference>
<evidence type="ECO:0000256" key="4">
    <source>
        <dbReference type="ARBA" id="ARBA00022840"/>
    </source>
</evidence>
<protein>
    <submittedName>
        <fullName evidence="7">Werner helicase interacting protein, putative</fullName>
    </submittedName>
</protein>
<dbReference type="PANTHER" id="PTHR13779:SF7">
    <property type="entry name" value="ATPASE WRNIP1"/>
    <property type="match status" value="1"/>
</dbReference>
<dbReference type="SUPFAM" id="SSF48019">
    <property type="entry name" value="post-AAA+ oligomerization domain-like"/>
    <property type="match status" value="1"/>
</dbReference>
<dbReference type="CDD" id="cd18139">
    <property type="entry name" value="HLD_clamp_RarA"/>
    <property type="match status" value="1"/>
</dbReference>
<dbReference type="InterPro" id="IPR003959">
    <property type="entry name" value="ATPase_AAA_core"/>
</dbReference>
<dbReference type="VEuPathDB" id="AmoebaDB:EIN_369570"/>
<accession>A0A0A1UBP8</accession>
<dbReference type="CDD" id="cd00009">
    <property type="entry name" value="AAA"/>
    <property type="match status" value="1"/>
</dbReference>
<keyword evidence="7" id="KW-0378">Hydrolase</keyword>
<sequence length="583" mass="66060">MKRGKWPTTLDAYFTPKRENTTQYNNDITPSNDKINSLTPIQTLPKLTYIPLADKQRPKRLEDVIGQQMAIGKTSPFYTMILNDEVTSTILYGPPGSGKTSIAAIIQNTTKNRFVRVSATSTGKTELKDIFTEAKRYKKTGKNTILFVDEIHSLNKLQQDAFLPVVEDGTIILIGATTENPSFEVNSALMSRCNLVVLKRLTDEDMVQILKKAIREEYTESLVDINEDALRFIASICDGDARAALNNVERIFLHFGKMSKPNIQMEINQLNEESHKLAEKTEVKDKKDVKLDSKLESNSTIINLNDNKENDEITDSKVQPVDTDEEPPQLKKTETKMNSSETNEDTILLDCKKEEKDAIVPPLHVDKEIILTYEVVQQFLQKTMYKYDKSGEEHYNILSAFHKSLRGSDEDAVMYWLQRMVLAGEDPKNIARRMVACAGEDVGVADPQALILAVNTFQSVQMIGYPECNFCLAQCALYIARAPKSVCTLKAMLLANDLIKKTGALPVPMHIRNAPNALLEKMGYNKGYQYPPMFEGPLEQTYLPDKLINKHIMSYDRFVKKQDKKDIVASKSMDPDFFIKYKH</sequence>
<gene>
    <name evidence="7" type="ORF">EIN_369570</name>
</gene>
<evidence type="ECO:0000313" key="8">
    <source>
        <dbReference type="Proteomes" id="UP000014680"/>
    </source>
</evidence>
<evidence type="ECO:0000313" key="7">
    <source>
        <dbReference type="EMBL" id="ELP92635.1"/>
    </source>
</evidence>
<evidence type="ECO:0000256" key="1">
    <source>
        <dbReference type="ARBA" id="ARBA00008959"/>
    </source>
</evidence>
<evidence type="ECO:0000256" key="3">
    <source>
        <dbReference type="ARBA" id="ARBA00022741"/>
    </source>
</evidence>
<dbReference type="InterPro" id="IPR008921">
    <property type="entry name" value="DNA_pol3_clamp-load_cplx_C"/>
</dbReference>
<evidence type="ECO:0000256" key="2">
    <source>
        <dbReference type="ARBA" id="ARBA00022705"/>
    </source>
</evidence>
<evidence type="ECO:0000256" key="5">
    <source>
        <dbReference type="SAM" id="MobiDB-lite"/>
    </source>
</evidence>
<dbReference type="Pfam" id="PF16193">
    <property type="entry name" value="AAA_assoc_2"/>
    <property type="match status" value="1"/>
</dbReference>
<comment type="similarity">
    <text evidence="1">Belongs to the AAA ATPase family. RarA/MGS1/WRNIP1 subfamily.</text>
</comment>
<dbReference type="GO" id="GO:0006261">
    <property type="term" value="P:DNA-templated DNA replication"/>
    <property type="evidence" value="ECO:0007669"/>
    <property type="project" value="TreeGrafter"/>
</dbReference>
<evidence type="ECO:0000259" key="6">
    <source>
        <dbReference type="SMART" id="SM00382"/>
    </source>
</evidence>
<dbReference type="SMART" id="SM00382">
    <property type="entry name" value="AAA"/>
    <property type="match status" value="1"/>
</dbReference>
<dbReference type="GO" id="GO:0005634">
    <property type="term" value="C:nucleus"/>
    <property type="evidence" value="ECO:0007669"/>
    <property type="project" value="TreeGrafter"/>
</dbReference>
<dbReference type="Gene3D" id="3.40.50.300">
    <property type="entry name" value="P-loop containing nucleotide triphosphate hydrolases"/>
    <property type="match status" value="1"/>
</dbReference>
<dbReference type="SUPFAM" id="SSF52540">
    <property type="entry name" value="P-loop containing nucleoside triphosphate hydrolases"/>
    <property type="match status" value="1"/>
</dbReference>
<feature type="region of interest" description="Disordered" evidence="5">
    <location>
        <begin position="304"/>
        <end position="344"/>
    </location>
</feature>
<feature type="domain" description="AAA+ ATPase" evidence="6">
    <location>
        <begin position="85"/>
        <end position="201"/>
    </location>
</feature>
<dbReference type="Gene3D" id="1.10.8.60">
    <property type="match status" value="1"/>
</dbReference>
<proteinExistence type="inferred from homology"/>
<dbReference type="InterPro" id="IPR032423">
    <property type="entry name" value="AAA_assoc_2"/>
</dbReference>
<dbReference type="Gene3D" id="1.10.3710.10">
    <property type="entry name" value="DNA polymerase III clamp loader subunits, C-terminal domain"/>
    <property type="match status" value="1"/>
</dbReference>
<keyword evidence="7" id="KW-0347">Helicase</keyword>